<dbReference type="Gene3D" id="1.10.260.40">
    <property type="entry name" value="lambda repressor-like DNA-binding domains"/>
    <property type="match status" value="1"/>
</dbReference>
<dbReference type="RefSeq" id="WP_368640455.1">
    <property type="nucleotide sequence ID" value="NZ_CP158254.1"/>
</dbReference>
<name>A0AB39D2S3_9BURK</name>
<dbReference type="InterPro" id="IPR010982">
    <property type="entry name" value="Lambda_DNA-bd_dom_sf"/>
</dbReference>
<dbReference type="AlphaFoldDB" id="A0AB39D2S3"/>
<dbReference type="SUPFAM" id="SSF47413">
    <property type="entry name" value="lambda repressor-like DNA-binding domains"/>
    <property type="match status" value="1"/>
</dbReference>
<dbReference type="GO" id="GO:0003677">
    <property type="term" value="F:DNA binding"/>
    <property type="evidence" value="ECO:0007669"/>
    <property type="project" value="InterPro"/>
</dbReference>
<dbReference type="Pfam" id="PF05269">
    <property type="entry name" value="Phage_CII"/>
    <property type="match status" value="1"/>
</dbReference>
<organism evidence="1">
    <name type="scientific">Castellaniella ginsengisoli</name>
    <dbReference type="NCBI Taxonomy" id="546114"/>
    <lineage>
        <taxon>Bacteria</taxon>
        <taxon>Pseudomonadati</taxon>
        <taxon>Pseudomonadota</taxon>
        <taxon>Betaproteobacteria</taxon>
        <taxon>Burkholderiales</taxon>
        <taxon>Alcaligenaceae</taxon>
        <taxon>Castellaniella</taxon>
    </lineage>
</organism>
<sequence>MAHVFGEVHMSAETVSAERVESTRKSAARIQAVILQRLAGVTQERAAACMGVSASTVSRAITDDLERICQIVAAVGLQTAPADSMVMSKDEIRALERMACKYLQARIEADS</sequence>
<protein>
    <submittedName>
        <fullName evidence="1">CII family transcriptional regulator</fullName>
    </submittedName>
</protein>
<dbReference type="InterPro" id="IPR007933">
    <property type="entry name" value="Transcrpt_activ_CII"/>
</dbReference>
<dbReference type="EMBL" id="CP158254">
    <property type="protein sequence ID" value="XDJ48303.1"/>
    <property type="molecule type" value="Genomic_DNA"/>
</dbReference>
<dbReference type="GO" id="GO:0006355">
    <property type="term" value="P:regulation of DNA-templated transcription"/>
    <property type="evidence" value="ECO:0007669"/>
    <property type="project" value="InterPro"/>
</dbReference>
<accession>A0AB39D2S3</accession>
<reference evidence="1" key="1">
    <citation type="submission" date="2024-05" db="EMBL/GenBank/DDBJ databases">
        <authorList>
            <person name="Luo Y.-C."/>
            <person name="Nicholds J."/>
            <person name="Mortimer T."/>
            <person name="Maboni G."/>
        </authorList>
    </citation>
    <scope>NUCLEOTIDE SEQUENCE</scope>
    <source>
        <strain evidence="1">151836</strain>
    </source>
</reference>
<evidence type="ECO:0000313" key="1">
    <source>
        <dbReference type="EMBL" id="XDJ48303.1"/>
    </source>
</evidence>
<proteinExistence type="predicted"/>
<gene>
    <name evidence="1" type="ORF">ABRZ04_04370</name>
</gene>